<dbReference type="SUPFAM" id="SSF52833">
    <property type="entry name" value="Thioredoxin-like"/>
    <property type="match status" value="1"/>
</dbReference>
<comment type="caution">
    <text evidence="2">The sequence shown here is derived from an EMBL/GenBank/DDBJ whole genome shotgun (WGS) entry which is preliminary data.</text>
</comment>
<dbReference type="RefSeq" id="WP_005553761.1">
    <property type="nucleotide sequence ID" value="NZ_AOIB01000013.1"/>
</dbReference>
<dbReference type="EMBL" id="AOIB01000013">
    <property type="protein sequence ID" value="ELY60292.1"/>
    <property type="molecule type" value="Genomic_DNA"/>
</dbReference>
<dbReference type="AlphaFoldDB" id="L9XF94"/>
<gene>
    <name evidence="2" type="ORF">C491_03320</name>
</gene>
<sequence>MGLRRRTLLVVAGASAVAGCLEDDAADDSDPDGSDDDGGGDEPESPPFELRTVDAPGSEAGTTTVPGEGQVTFLNPTRTLCPTSEGLIETIGDARADLESRYDVGPDGDVRFVSMVDPRSGPNPSEEELADWWVEHGGEWTVGIDEDGTINDYYEVNGFPTVLALDADGEVHWRDTGGTGASNMVTGIERALEAESEAPDPEDASDDANESTE</sequence>
<feature type="compositionally biased region" description="Acidic residues" evidence="1">
    <location>
        <begin position="21"/>
        <end position="44"/>
    </location>
</feature>
<evidence type="ECO:0000313" key="2">
    <source>
        <dbReference type="EMBL" id="ELY60292.1"/>
    </source>
</evidence>
<dbReference type="Gene3D" id="3.40.30.10">
    <property type="entry name" value="Glutaredoxin"/>
    <property type="match status" value="1"/>
</dbReference>
<feature type="region of interest" description="Disordered" evidence="1">
    <location>
        <begin position="175"/>
        <end position="213"/>
    </location>
</feature>
<dbReference type="eggNOG" id="arCOG06181">
    <property type="taxonomic scope" value="Archaea"/>
</dbReference>
<name>L9XF94_9EURY</name>
<protein>
    <recommendedName>
        <fullName evidence="4">Thioredoxin domain-containing protein</fullName>
    </recommendedName>
</protein>
<evidence type="ECO:0000313" key="3">
    <source>
        <dbReference type="Proteomes" id="UP000011688"/>
    </source>
</evidence>
<dbReference type="OrthoDB" id="115386at2157"/>
<proteinExistence type="predicted"/>
<feature type="region of interest" description="Disordered" evidence="1">
    <location>
        <begin position="20"/>
        <end position="68"/>
    </location>
</feature>
<organism evidence="2 3">
    <name type="scientific">Natronococcus amylolyticus DSM 10524</name>
    <dbReference type="NCBI Taxonomy" id="1227497"/>
    <lineage>
        <taxon>Archaea</taxon>
        <taxon>Methanobacteriati</taxon>
        <taxon>Methanobacteriota</taxon>
        <taxon>Stenosarchaea group</taxon>
        <taxon>Halobacteria</taxon>
        <taxon>Halobacteriales</taxon>
        <taxon>Natrialbaceae</taxon>
        <taxon>Natronococcus</taxon>
    </lineage>
</organism>
<dbReference type="InterPro" id="IPR036249">
    <property type="entry name" value="Thioredoxin-like_sf"/>
</dbReference>
<dbReference type="Proteomes" id="UP000011688">
    <property type="component" value="Unassembled WGS sequence"/>
</dbReference>
<dbReference type="PROSITE" id="PS51257">
    <property type="entry name" value="PROKAR_LIPOPROTEIN"/>
    <property type="match status" value="1"/>
</dbReference>
<evidence type="ECO:0000256" key="1">
    <source>
        <dbReference type="SAM" id="MobiDB-lite"/>
    </source>
</evidence>
<accession>L9XF94</accession>
<dbReference type="PATRIC" id="fig|1227497.3.peg.685"/>
<evidence type="ECO:0008006" key="4">
    <source>
        <dbReference type="Google" id="ProtNLM"/>
    </source>
</evidence>
<reference evidence="2 3" key="1">
    <citation type="journal article" date="2014" name="PLoS Genet.">
        <title>Phylogenetically driven sequencing of extremely halophilic archaea reveals strategies for static and dynamic osmo-response.</title>
        <authorList>
            <person name="Becker E.A."/>
            <person name="Seitzer P.M."/>
            <person name="Tritt A."/>
            <person name="Larsen D."/>
            <person name="Krusor M."/>
            <person name="Yao A.I."/>
            <person name="Wu D."/>
            <person name="Madern D."/>
            <person name="Eisen J.A."/>
            <person name="Darling A.E."/>
            <person name="Facciotti M.T."/>
        </authorList>
    </citation>
    <scope>NUCLEOTIDE SEQUENCE [LARGE SCALE GENOMIC DNA]</scope>
    <source>
        <strain evidence="2 3">DSM 10524</strain>
    </source>
</reference>
<feature type="compositionally biased region" description="Acidic residues" evidence="1">
    <location>
        <begin position="194"/>
        <end position="213"/>
    </location>
</feature>
<keyword evidence="3" id="KW-1185">Reference proteome</keyword>
<dbReference type="STRING" id="1227497.C491_03320"/>